<accession>A0A5C4SIQ7</accession>
<dbReference type="EMBL" id="VDCS01000010">
    <property type="protein sequence ID" value="TNJ43508.1"/>
    <property type="molecule type" value="Genomic_DNA"/>
</dbReference>
<protein>
    <recommendedName>
        <fullName evidence="1">Glycosyl hydrolase family 13 catalytic domain-containing protein</fullName>
    </recommendedName>
</protein>
<dbReference type="Gene3D" id="3.20.20.80">
    <property type="entry name" value="Glycosidases"/>
    <property type="match status" value="1"/>
</dbReference>
<evidence type="ECO:0000313" key="2">
    <source>
        <dbReference type="EMBL" id="TNJ43508.1"/>
    </source>
</evidence>
<dbReference type="InterPro" id="IPR006047">
    <property type="entry name" value="GH13_cat_dom"/>
</dbReference>
<dbReference type="SUPFAM" id="SSF51445">
    <property type="entry name" value="(Trans)glycosidases"/>
    <property type="match status" value="1"/>
</dbReference>
<dbReference type="PANTHER" id="PTHR10357">
    <property type="entry name" value="ALPHA-AMYLASE FAMILY MEMBER"/>
    <property type="match status" value="1"/>
</dbReference>
<proteinExistence type="predicted"/>
<dbReference type="Pfam" id="PF00128">
    <property type="entry name" value="Alpha-amylase"/>
    <property type="match status" value="1"/>
</dbReference>
<sequence>MIQPKNLYLIFLILMLLIAGCRQLSIEKRTLESTNKVALEEEIFYLIFPRSFFDSNGDRIGDLNGVTQQLDYIQDLGITSIIMTPLYPSSYYHNYFTHDYYGIDSEFGTVDDYFNMVKEIHRRGMKFYMDTELQYVIKEHPWFGESFQNPNSEFSNYVMYKDSLNTEPETMVFDLKGLKSYDGYYTDITIVNLYKEEVAEYIKDYYAFWVDPNGDGSFEDGVDGFRIDAFHNDQLKKGILTNLAQGFWKPIIDNSKRINPDVTFVAEQATWDDGDAHSWMKKSGVEVAYSFGLHFNVNNPTILREYFKWSKQDLPEGKNMFAFLDQHDTDRVLSKIGNNTAKNKQLATLTYLMKFIPYIYYGQEIGMTGKREELIRHESLLELSDGLDISVREPFEWTADINEAGNALWFENVQPYWEKKSIKSKDGISVEEQINNPNSLLNFYRKILKFRSSNSAFTTGEFEIIQHENDSTFTYCRWNNLSGYILAFNLTDQATSMIINTEELPFEPSENSWKTVFSDDESQFSSLNENIEIQMVKNGFIILESK</sequence>
<dbReference type="InterPro" id="IPR017853">
    <property type="entry name" value="GH"/>
</dbReference>
<evidence type="ECO:0000313" key="3">
    <source>
        <dbReference type="Proteomes" id="UP000308713"/>
    </source>
</evidence>
<organism evidence="2 3">
    <name type="scientific">Allotamlana fucoidanivorans</name>
    <dbReference type="NCBI Taxonomy" id="2583814"/>
    <lineage>
        <taxon>Bacteria</taxon>
        <taxon>Pseudomonadati</taxon>
        <taxon>Bacteroidota</taxon>
        <taxon>Flavobacteriia</taxon>
        <taxon>Flavobacteriales</taxon>
        <taxon>Flavobacteriaceae</taxon>
        <taxon>Allotamlana</taxon>
    </lineage>
</organism>
<dbReference type="Gene3D" id="3.90.400.10">
    <property type="entry name" value="Oligo-1,6-glucosidase, Domain 2"/>
    <property type="match status" value="1"/>
</dbReference>
<dbReference type="PROSITE" id="PS51257">
    <property type="entry name" value="PROKAR_LIPOPROTEIN"/>
    <property type="match status" value="1"/>
</dbReference>
<feature type="domain" description="Glycosyl hydrolase family 13 catalytic" evidence="1">
    <location>
        <begin position="46"/>
        <end position="392"/>
    </location>
</feature>
<reference evidence="2 3" key="1">
    <citation type="submission" date="2019-05" db="EMBL/GenBank/DDBJ databases">
        <title>Tamlana fucoidanivorans sp. nov., isolated from the surface of algae collected from Fujian province in China.</title>
        <authorList>
            <person name="Li J."/>
        </authorList>
    </citation>
    <scope>NUCLEOTIDE SEQUENCE [LARGE SCALE GENOMIC DNA]</scope>
    <source>
        <strain evidence="2 3">CW2-9</strain>
    </source>
</reference>
<evidence type="ECO:0000259" key="1">
    <source>
        <dbReference type="SMART" id="SM00642"/>
    </source>
</evidence>
<gene>
    <name evidence="2" type="ORF">FGF67_11355</name>
</gene>
<dbReference type="Proteomes" id="UP000308713">
    <property type="component" value="Unassembled WGS sequence"/>
</dbReference>
<dbReference type="SMART" id="SM00642">
    <property type="entry name" value="Aamy"/>
    <property type="match status" value="1"/>
</dbReference>
<comment type="caution">
    <text evidence="2">The sequence shown here is derived from an EMBL/GenBank/DDBJ whole genome shotgun (WGS) entry which is preliminary data.</text>
</comment>
<dbReference type="AlphaFoldDB" id="A0A5C4SIQ7"/>
<keyword evidence="3" id="KW-1185">Reference proteome</keyword>
<name>A0A5C4SIQ7_9FLAO</name>
<dbReference type="GO" id="GO:0005975">
    <property type="term" value="P:carbohydrate metabolic process"/>
    <property type="evidence" value="ECO:0007669"/>
    <property type="project" value="InterPro"/>
</dbReference>
<dbReference type="InterPro" id="IPR045857">
    <property type="entry name" value="O16G_dom_2"/>
</dbReference>